<evidence type="ECO:0000313" key="4">
    <source>
        <dbReference type="Proteomes" id="UP000031565"/>
    </source>
</evidence>
<evidence type="ECO:0000313" key="3">
    <source>
        <dbReference type="EMBL" id="RUP75277.1"/>
    </source>
</evidence>
<keyword evidence="4" id="KW-1185">Reference proteome</keyword>
<evidence type="ECO:0000313" key="5">
    <source>
        <dbReference type="Proteomes" id="UP000274545"/>
    </source>
</evidence>
<dbReference type="Pfam" id="PF00583">
    <property type="entry name" value="Acetyltransf_1"/>
    <property type="match status" value="1"/>
</dbReference>
<evidence type="ECO:0000313" key="2">
    <source>
        <dbReference type="EMBL" id="PQM31714.1"/>
    </source>
</evidence>
<reference evidence="2" key="3">
    <citation type="submission" date="2017-11" db="EMBL/GenBank/DDBJ databases">
        <title>Cell-free culture of the endosymbiotic bacteria Spiroplasma poulsonii highlights bacterial genes involved in host-symbiont interactions.</title>
        <authorList>
            <person name="Masson F."/>
            <person name="Calderon Copete S.P."/>
            <person name="Schupfer F."/>
            <person name="Garcia-Arraez G."/>
            <person name="Lemaitre B."/>
        </authorList>
    </citation>
    <scope>NUCLEOTIDE SEQUENCE</scope>
    <source>
        <strain evidence="2">MSRO</strain>
    </source>
</reference>
<dbReference type="RefSeq" id="WP_040093729.1">
    <property type="nucleotide sequence ID" value="NZ_CM020866.1"/>
</dbReference>
<dbReference type="Proteomes" id="UP000031565">
    <property type="component" value="Unassembled WGS sequence"/>
</dbReference>
<dbReference type="EMBL" id="RAHC01000023">
    <property type="protein sequence ID" value="RUP75277.1"/>
    <property type="molecule type" value="Genomic_DNA"/>
</dbReference>
<dbReference type="SUPFAM" id="SSF55729">
    <property type="entry name" value="Acyl-CoA N-acyltransferases (Nat)"/>
    <property type="match status" value="1"/>
</dbReference>
<sequence length="141" mass="16737">MFEIKAVNNTDGLLLFLLEQENYPQHYYKYRNLIQIINNPNYLVYKLVLNNNLVGSFILMHSGDDLEIIKLTVKKTHHQQGWGTKMLTYILAHFPFHSIFLEVNEHNLAAQKLYLKHGFDIVRTIPQYYGNENGYLMRYDK</sequence>
<reference evidence="2 4" key="2">
    <citation type="journal article" date="2015" name="MBio">
        <title>Genome sequence of the Drosophila melanogaster male-killing Spiroplasma strain MSRO endosymbiont.</title>
        <authorList>
            <person name="Paredes J.C."/>
            <person name="Herren J.K."/>
            <person name="Schupfer F."/>
            <person name="Marin R."/>
            <person name="Claverol S."/>
            <person name="Kuo C.H."/>
            <person name="Lemaitre B."/>
            <person name="Beven L."/>
        </authorList>
    </citation>
    <scope>NUCLEOTIDE SEQUENCE [LARGE SCALE GENOMIC DNA]</scope>
    <source>
        <strain evidence="2 4">MSRO</strain>
    </source>
</reference>
<name>A0A2P6FEC7_9MOLU</name>
<gene>
    <name evidence="3" type="ORF">D6D54_08780</name>
    <name evidence="2" type="ORF">SMSRO_SF015650</name>
</gene>
<protein>
    <submittedName>
        <fullName evidence="2 3">N-acetyltransferase</fullName>
    </submittedName>
</protein>
<keyword evidence="2" id="KW-0808">Transferase</keyword>
<dbReference type="InterPro" id="IPR000182">
    <property type="entry name" value="GNAT_dom"/>
</dbReference>
<dbReference type="Proteomes" id="UP000274545">
    <property type="component" value="Unassembled WGS sequence"/>
</dbReference>
<dbReference type="GO" id="GO:0016747">
    <property type="term" value="F:acyltransferase activity, transferring groups other than amino-acyl groups"/>
    <property type="evidence" value="ECO:0007669"/>
    <property type="project" value="InterPro"/>
</dbReference>
<proteinExistence type="predicted"/>
<dbReference type="STRING" id="2138.SMSRO_v1c14910"/>
<dbReference type="PROSITE" id="PS51186">
    <property type="entry name" value="GNAT"/>
    <property type="match status" value="1"/>
</dbReference>
<organism evidence="2 4">
    <name type="scientific">Spiroplasma poulsonii</name>
    <dbReference type="NCBI Taxonomy" id="2138"/>
    <lineage>
        <taxon>Bacteria</taxon>
        <taxon>Bacillati</taxon>
        <taxon>Mycoplasmatota</taxon>
        <taxon>Mollicutes</taxon>
        <taxon>Entomoplasmatales</taxon>
        <taxon>Spiroplasmataceae</taxon>
        <taxon>Spiroplasma</taxon>
    </lineage>
</organism>
<feature type="domain" description="N-acetyltransferase" evidence="1">
    <location>
        <begin position="2"/>
        <end position="141"/>
    </location>
</feature>
<dbReference type="Gene3D" id="3.40.630.30">
    <property type="match status" value="1"/>
</dbReference>
<comment type="caution">
    <text evidence="2">The sequence shown here is derived from an EMBL/GenBank/DDBJ whole genome shotgun (WGS) entry which is preliminary data.</text>
</comment>
<evidence type="ECO:0000259" key="1">
    <source>
        <dbReference type="PROSITE" id="PS51186"/>
    </source>
</evidence>
<dbReference type="EMBL" id="JTLV02000001">
    <property type="protein sequence ID" value="PQM31714.1"/>
    <property type="molecule type" value="Genomic_DNA"/>
</dbReference>
<accession>A0A2P6FEC7</accession>
<dbReference type="AlphaFoldDB" id="A0A2P6FEC7"/>
<reference evidence="3 5" key="4">
    <citation type="journal article" date="2019" name="Genome Biol. Evol.">
        <title>Toxin and genome evolution in a Drosophila defensive symbiosis.</title>
        <authorList>
            <person name="Ballinger M.J."/>
            <person name="Gawryluk R.M."/>
            <person name="Perlman S.J."/>
        </authorList>
    </citation>
    <scope>NUCLEOTIDE SEQUENCE [LARGE SCALE GENOMIC DNA]</scope>
    <source>
        <strain evidence="3">SNeo</strain>
        <strain evidence="5">sNeo</strain>
    </source>
</reference>
<dbReference type="OrthoDB" id="9796919at2"/>
<reference evidence="2" key="1">
    <citation type="submission" date="2014-10" db="EMBL/GenBank/DDBJ databases">
        <authorList>
            <person name="Seo M.-J."/>
            <person name="Seok Y.J."/>
            <person name="Cha I.-T."/>
        </authorList>
    </citation>
    <scope>NUCLEOTIDE SEQUENCE</scope>
    <source>
        <strain evidence="2">MSRO</strain>
    </source>
</reference>
<dbReference type="InterPro" id="IPR016181">
    <property type="entry name" value="Acyl_CoA_acyltransferase"/>
</dbReference>